<dbReference type="AlphaFoldDB" id="A0A0A9FJY2"/>
<reference evidence="2" key="2">
    <citation type="journal article" date="2015" name="Data Brief">
        <title>Shoot transcriptome of the giant reed, Arundo donax.</title>
        <authorList>
            <person name="Barrero R.A."/>
            <person name="Guerrero F.D."/>
            <person name="Moolhuijzen P."/>
            <person name="Goolsby J.A."/>
            <person name="Tidwell J."/>
            <person name="Bellgard S.E."/>
            <person name="Bellgard M.I."/>
        </authorList>
    </citation>
    <scope>NUCLEOTIDE SEQUENCE</scope>
    <source>
        <tissue evidence="2">Shoot tissue taken approximately 20 cm above the soil surface</tissue>
    </source>
</reference>
<proteinExistence type="predicted"/>
<name>A0A0A9FJY2_ARUDO</name>
<dbReference type="EMBL" id="GBRH01184551">
    <property type="protein sequence ID" value="JAE13345.1"/>
    <property type="molecule type" value="Transcribed_RNA"/>
</dbReference>
<sequence length="198" mass="22020">MDNTACKPRKTTKHTTQPTNNTDSQTSLFKNRNLVTHTVAFIEKVRHHHHPPRCGAALTSGSWDLVGQWRQREKEHAEEQEGETEERGRAVARGHVADGGEDGEHAGEHEAAPGVEEEALEVIADARAVELRVVARSHHLVVVRHRRRKKLVKRAEVLVWTKRELQPCRACVPCICLFSCLYCAAGFASSSTISPGPT</sequence>
<feature type="region of interest" description="Disordered" evidence="1">
    <location>
        <begin position="1"/>
        <end position="31"/>
    </location>
</feature>
<feature type="region of interest" description="Disordered" evidence="1">
    <location>
        <begin position="70"/>
        <end position="89"/>
    </location>
</feature>
<evidence type="ECO:0000313" key="2">
    <source>
        <dbReference type="EMBL" id="JAE13345.1"/>
    </source>
</evidence>
<evidence type="ECO:0000256" key="1">
    <source>
        <dbReference type="SAM" id="MobiDB-lite"/>
    </source>
</evidence>
<accession>A0A0A9FJY2</accession>
<organism evidence="2">
    <name type="scientific">Arundo donax</name>
    <name type="common">Giant reed</name>
    <name type="synonym">Donax arundinaceus</name>
    <dbReference type="NCBI Taxonomy" id="35708"/>
    <lineage>
        <taxon>Eukaryota</taxon>
        <taxon>Viridiplantae</taxon>
        <taxon>Streptophyta</taxon>
        <taxon>Embryophyta</taxon>
        <taxon>Tracheophyta</taxon>
        <taxon>Spermatophyta</taxon>
        <taxon>Magnoliopsida</taxon>
        <taxon>Liliopsida</taxon>
        <taxon>Poales</taxon>
        <taxon>Poaceae</taxon>
        <taxon>PACMAD clade</taxon>
        <taxon>Arundinoideae</taxon>
        <taxon>Arundineae</taxon>
        <taxon>Arundo</taxon>
    </lineage>
</organism>
<reference evidence="2" key="1">
    <citation type="submission" date="2014-09" db="EMBL/GenBank/DDBJ databases">
        <authorList>
            <person name="Magalhaes I.L.F."/>
            <person name="Oliveira U."/>
            <person name="Santos F.R."/>
            <person name="Vidigal T.H.D.A."/>
            <person name="Brescovit A.D."/>
            <person name="Santos A.J."/>
        </authorList>
    </citation>
    <scope>NUCLEOTIDE SEQUENCE</scope>
    <source>
        <tissue evidence="2">Shoot tissue taken approximately 20 cm above the soil surface</tissue>
    </source>
</reference>
<protein>
    <submittedName>
        <fullName evidence="2">Uncharacterized protein</fullName>
    </submittedName>
</protein>